<dbReference type="GO" id="GO:0006046">
    <property type="term" value="P:N-acetylglucosamine catabolic process"/>
    <property type="evidence" value="ECO:0007669"/>
    <property type="project" value="TreeGrafter"/>
</dbReference>
<dbReference type="InterPro" id="IPR032466">
    <property type="entry name" value="Metal_Hydrolase"/>
</dbReference>
<feature type="active site" description="Proton donor/acceptor" evidence="5">
    <location>
        <position position="231"/>
    </location>
</feature>
<feature type="binding site" evidence="7">
    <location>
        <position position="83"/>
    </location>
    <ligand>
        <name>Zn(2+)</name>
        <dbReference type="ChEBI" id="CHEBI:29105"/>
    </ligand>
</feature>
<dbReference type="AlphaFoldDB" id="A0A368KQ89"/>
<dbReference type="EMBL" id="QPEX01000028">
    <property type="protein sequence ID" value="RCS47756.1"/>
    <property type="molecule type" value="Genomic_DNA"/>
</dbReference>
<comment type="cofactor">
    <cofactor evidence="7">
        <name>a divalent metal cation</name>
        <dbReference type="ChEBI" id="CHEBI:60240"/>
    </cofactor>
    <text evidence="7">Binds 1 divalent metal cation per subunit.</text>
</comment>
<feature type="binding site" evidence="6">
    <location>
        <position position="96"/>
    </location>
    <ligand>
        <name>substrate</name>
    </ligand>
</feature>
<dbReference type="Gene3D" id="3.20.20.140">
    <property type="entry name" value="Metal-dependent hydrolases"/>
    <property type="match status" value="1"/>
</dbReference>
<name>A0A368KQ89_9BACT</name>
<dbReference type="InterPro" id="IPR003764">
    <property type="entry name" value="GlcNAc_6-P_deAcase"/>
</dbReference>
<dbReference type="GO" id="GO:0046872">
    <property type="term" value="F:metal ion binding"/>
    <property type="evidence" value="ECO:0007669"/>
    <property type="project" value="UniProtKB-KW"/>
</dbReference>
<accession>A0A368KQ89</accession>
<proteinExistence type="inferred from homology"/>
<protein>
    <submittedName>
        <fullName evidence="8">N-acetylglucosamine-6-phosphate deacetylase</fullName>
    </submittedName>
</protein>
<dbReference type="PIRSF" id="PIRSF038994">
    <property type="entry name" value="NagA"/>
    <property type="match status" value="1"/>
</dbReference>
<evidence type="ECO:0000256" key="7">
    <source>
        <dbReference type="PIRSR" id="PIRSR038994-3"/>
    </source>
</evidence>
<dbReference type="RefSeq" id="WP_114369482.1">
    <property type="nucleotide sequence ID" value="NZ_QPEX01000028.1"/>
</dbReference>
<evidence type="ECO:0000313" key="9">
    <source>
        <dbReference type="Proteomes" id="UP000253562"/>
    </source>
</evidence>
<keyword evidence="3 4" id="KW-0378">Hydrolase</keyword>
<evidence type="ECO:0000313" key="8">
    <source>
        <dbReference type="EMBL" id="RCS47756.1"/>
    </source>
</evidence>
<feature type="binding site" evidence="6">
    <location>
        <begin position="266"/>
        <end position="268"/>
    </location>
    <ligand>
        <name>substrate</name>
    </ligand>
</feature>
<evidence type="ECO:0000256" key="1">
    <source>
        <dbReference type="ARBA" id="ARBA00010716"/>
    </source>
</evidence>
<sequence>MPNTKFFDLQINGYNGVDFNQDAISAEDLREACRALQRDNVEGVLVTIITDEIQRMAARLCRIVQLRAADPLVRRVIAGVHVEGPFISDVPGYVGAHPVAHAKQADWGEMESLLEAAEGLVRIVTLAPEQDPTQEVIRRLADQGIVVAAGHTDASIDELDAAIDAGLSMFTHLGNGCPRLMDRHDNIIQRALSRSDRLHFGLIADGAHVPFFALKNYLEIIGMDRVFVVSDAIAAAGCGPGVYPLGDQTVTVGEDGVPRAEDDSHLVGSATTMQQMADNLRRHVGLGAGEIQRLTSGNPRRLLGETVAIPLGLSLNNGDRQPTTS</sequence>
<feature type="binding site" evidence="7">
    <location>
        <position position="172"/>
    </location>
    <ligand>
        <name>Zn(2+)</name>
        <dbReference type="ChEBI" id="CHEBI:29105"/>
    </ligand>
</feature>
<evidence type="ECO:0000256" key="6">
    <source>
        <dbReference type="PIRSR" id="PIRSR038994-2"/>
    </source>
</evidence>
<dbReference type="SUPFAM" id="SSF51556">
    <property type="entry name" value="Metallo-dependent hydrolases"/>
    <property type="match status" value="1"/>
</dbReference>
<feature type="binding site" evidence="7">
    <location>
        <position position="151"/>
    </location>
    <ligand>
        <name>Zn(2+)</name>
        <dbReference type="ChEBI" id="CHEBI:29105"/>
    </ligand>
</feature>
<evidence type="ECO:0000256" key="4">
    <source>
        <dbReference type="PIRNR" id="PIRNR038994"/>
    </source>
</evidence>
<dbReference type="PANTHER" id="PTHR11113:SF14">
    <property type="entry name" value="N-ACETYLGLUCOSAMINE-6-PHOSPHATE DEACETYLASE"/>
    <property type="match status" value="1"/>
</dbReference>
<organism evidence="8 9">
    <name type="scientific">Bremerella cremea</name>
    <dbReference type="NCBI Taxonomy" id="1031537"/>
    <lineage>
        <taxon>Bacteria</taxon>
        <taxon>Pseudomonadati</taxon>
        <taxon>Planctomycetota</taxon>
        <taxon>Planctomycetia</taxon>
        <taxon>Pirellulales</taxon>
        <taxon>Pirellulaceae</taxon>
        <taxon>Bremerella</taxon>
    </lineage>
</organism>
<gene>
    <name evidence="8" type="ORF">DTL42_14670</name>
</gene>
<dbReference type="PANTHER" id="PTHR11113">
    <property type="entry name" value="N-ACETYLGLUCOSAMINE-6-PHOSPHATE DEACETYLASE"/>
    <property type="match status" value="1"/>
</dbReference>
<feature type="binding site" evidence="6">
    <location>
        <position position="183"/>
    </location>
    <ligand>
        <name>substrate</name>
    </ligand>
</feature>
<reference evidence="8 9" key="1">
    <citation type="submission" date="2018-07" db="EMBL/GenBank/DDBJ databases">
        <title>Comparative genomes isolates from brazilian mangrove.</title>
        <authorList>
            <person name="De Araujo J.E."/>
            <person name="Taketani R.G."/>
            <person name="Silva M.C.P."/>
            <person name="Lourenco M.V."/>
            <person name="Oliveira V.M."/>
            <person name="Andreote F.D."/>
        </authorList>
    </citation>
    <scope>NUCLEOTIDE SEQUENCE [LARGE SCALE GENOMIC DNA]</scope>
    <source>
        <strain evidence="8 9">HEX PRIS-MGV</strain>
    </source>
</reference>
<evidence type="ECO:0000256" key="3">
    <source>
        <dbReference type="ARBA" id="ARBA00022801"/>
    </source>
</evidence>
<feature type="binding site" evidence="6">
    <location>
        <begin position="175"/>
        <end position="176"/>
    </location>
    <ligand>
        <name>substrate</name>
    </ligand>
</feature>
<dbReference type="Proteomes" id="UP000253562">
    <property type="component" value="Unassembled WGS sequence"/>
</dbReference>
<keyword evidence="4" id="KW-0119">Carbohydrate metabolism</keyword>
<dbReference type="OrthoDB" id="9776488at2"/>
<comment type="similarity">
    <text evidence="1 4">Belongs to the metallo-dependent hydrolases superfamily. NagA family.</text>
</comment>
<comment type="caution">
    <text evidence="8">The sequence shown here is derived from an EMBL/GenBank/DDBJ whole genome shotgun (WGS) entry which is preliminary data.</text>
</comment>
<dbReference type="GO" id="GO:0008448">
    <property type="term" value="F:N-acetylglucosamine-6-phosphate deacetylase activity"/>
    <property type="evidence" value="ECO:0007669"/>
    <property type="project" value="InterPro"/>
</dbReference>
<evidence type="ECO:0000256" key="5">
    <source>
        <dbReference type="PIRSR" id="PIRSR038994-1"/>
    </source>
</evidence>
<keyword evidence="2 7" id="KW-0479">Metal-binding</keyword>
<evidence type="ECO:0000256" key="2">
    <source>
        <dbReference type="ARBA" id="ARBA00022723"/>
    </source>
</evidence>
<feature type="binding site" evidence="6">
    <location>
        <position position="208"/>
    </location>
    <ligand>
        <name>substrate</name>
    </ligand>
</feature>